<accession>A0AAD6YE95</accession>
<name>A0AAD6YE95_9AGAR</name>
<feature type="region of interest" description="Disordered" evidence="1">
    <location>
        <begin position="1"/>
        <end position="30"/>
    </location>
</feature>
<evidence type="ECO:0000313" key="3">
    <source>
        <dbReference type="Proteomes" id="UP001219525"/>
    </source>
</evidence>
<organism evidence="2 3">
    <name type="scientific">Mycena pura</name>
    <dbReference type="NCBI Taxonomy" id="153505"/>
    <lineage>
        <taxon>Eukaryota</taxon>
        <taxon>Fungi</taxon>
        <taxon>Dikarya</taxon>
        <taxon>Basidiomycota</taxon>
        <taxon>Agaricomycotina</taxon>
        <taxon>Agaricomycetes</taxon>
        <taxon>Agaricomycetidae</taxon>
        <taxon>Agaricales</taxon>
        <taxon>Marasmiineae</taxon>
        <taxon>Mycenaceae</taxon>
        <taxon>Mycena</taxon>
    </lineage>
</organism>
<dbReference type="AlphaFoldDB" id="A0AAD6YE95"/>
<evidence type="ECO:0000256" key="1">
    <source>
        <dbReference type="SAM" id="MobiDB-lite"/>
    </source>
</evidence>
<comment type="caution">
    <text evidence="2">The sequence shown here is derived from an EMBL/GenBank/DDBJ whole genome shotgun (WGS) entry which is preliminary data.</text>
</comment>
<evidence type="ECO:0000313" key="2">
    <source>
        <dbReference type="EMBL" id="KAJ7205221.1"/>
    </source>
</evidence>
<keyword evidence="3" id="KW-1185">Reference proteome</keyword>
<proteinExistence type="predicted"/>
<feature type="region of interest" description="Disordered" evidence="1">
    <location>
        <begin position="221"/>
        <end position="244"/>
    </location>
</feature>
<dbReference type="EMBL" id="JARJCW010000044">
    <property type="protein sequence ID" value="KAJ7205221.1"/>
    <property type="molecule type" value="Genomic_DNA"/>
</dbReference>
<protein>
    <submittedName>
        <fullName evidence="2">Uncharacterized protein</fullName>
    </submittedName>
</protein>
<feature type="region of interest" description="Disordered" evidence="1">
    <location>
        <begin position="95"/>
        <end position="119"/>
    </location>
</feature>
<sequence>MRAAVDSLSSTSVSYLSTSSPLKSTSAPPAFKPYTISPVRNQSRYLHLLDGAPRTAREAAFMQALDESEARDNSHKRAMVEMQASTMLADMYSKRAQSQLQGAEERKRRKTGNRKMGDGKAKYFSGDDFYKLCVEDEQRKEEEVAAKERRQADKEVHAGRIAAWQEANEAIRTRNAARREEYATDIATWEVEKTAAKAEKRRPGWLRPKLADYELEVLLPRPKKAVDENEDEERATSGSEMDED</sequence>
<dbReference type="Proteomes" id="UP001219525">
    <property type="component" value="Unassembled WGS sequence"/>
</dbReference>
<gene>
    <name evidence="2" type="ORF">GGX14DRAFT_368115</name>
</gene>
<feature type="compositionally biased region" description="Low complexity" evidence="1">
    <location>
        <begin position="7"/>
        <end position="29"/>
    </location>
</feature>
<reference evidence="2" key="1">
    <citation type="submission" date="2023-03" db="EMBL/GenBank/DDBJ databases">
        <title>Massive genome expansion in bonnet fungi (Mycena s.s.) driven by repeated elements and novel gene families across ecological guilds.</title>
        <authorList>
            <consortium name="Lawrence Berkeley National Laboratory"/>
            <person name="Harder C.B."/>
            <person name="Miyauchi S."/>
            <person name="Viragh M."/>
            <person name="Kuo A."/>
            <person name="Thoen E."/>
            <person name="Andreopoulos B."/>
            <person name="Lu D."/>
            <person name="Skrede I."/>
            <person name="Drula E."/>
            <person name="Henrissat B."/>
            <person name="Morin E."/>
            <person name="Kohler A."/>
            <person name="Barry K."/>
            <person name="LaButti K."/>
            <person name="Morin E."/>
            <person name="Salamov A."/>
            <person name="Lipzen A."/>
            <person name="Mereny Z."/>
            <person name="Hegedus B."/>
            <person name="Baldrian P."/>
            <person name="Stursova M."/>
            <person name="Weitz H."/>
            <person name="Taylor A."/>
            <person name="Grigoriev I.V."/>
            <person name="Nagy L.G."/>
            <person name="Martin F."/>
            <person name="Kauserud H."/>
        </authorList>
    </citation>
    <scope>NUCLEOTIDE SEQUENCE</scope>
    <source>
        <strain evidence="2">9144</strain>
    </source>
</reference>